<keyword evidence="2" id="KW-1185">Reference proteome</keyword>
<organism evidence="1 2">
    <name type="scientific">Paenibacillus mesotrionivorans</name>
    <dbReference type="NCBI Taxonomy" id="3160968"/>
    <lineage>
        <taxon>Bacteria</taxon>
        <taxon>Bacillati</taxon>
        <taxon>Bacillota</taxon>
        <taxon>Bacilli</taxon>
        <taxon>Bacillales</taxon>
        <taxon>Paenibacillaceae</taxon>
        <taxon>Paenibacillus</taxon>
    </lineage>
</organism>
<gene>
    <name evidence="1" type="ORF">ACI1P1_09965</name>
</gene>
<evidence type="ECO:0000313" key="2">
    <source>
        <dbReference type="Proteomes" id="UP001631969"/>
    </source>
</evidence>
<name>A0ACC7NVB5_9BACL</name>
<proteinExistence type="predicted"/>
<comment type="caution">
    <text evidence="1">The sequence shown here is derived from an EMBL/GenBank/DDBJ whole genome shotgun (WGS) entry which is preliminary data.</text>
</comment>
<reference evidence="1" key="1">
    <citation type="submission" date="2024-12" db="EMBL/GenBank/DDBJ databases">
        <authorList>
            <person name="Wu N."/>
        </authorList>
    </citation>
    <scope>NUCLEOTIDE SEQUENCE</scope>
    <source>
        <strain evidence="1">P15</strain>
    </source>
</reference>
<accession>A0ACC7NVB5</accession>
<dbReference type="EMBL" id="JBJURJ010000005">
    <property type="protein sequence ID" value="MFM9328613.1"/>
    <property type="molecule type" value="Genomic_DNA"/>
</dbReference>
<dbReference type="Proteomes" id="UP001631969">
    <property type="component" value="Unassembled WGS sequence"/>
</dbReference>
<protein>
    <submittedName>
        <fullName evidence="1">Glycosyl hydrolase family 8</fullName>
    </submittedName>
</protein>
<keyword evidence="1" id="KW-0378">Hydrolase</keyword>
<sequence length="387" mass="44331">MANSRQGAFFTGEYRNVFSEMGYSEEAVGSRLEEIWQELFHGSPDVRLYHPMDGDKGYMVDTGNDDARTEGMSYGMMFAVQLDKKDEFDRLWNFSKTFMQHREGRYKDYFAWHCSLDGTKLSPGPAPDGEEFYAMALFFASARWGDGPEPYDYSVQARQILRACLHQGEEGPGDPMWDPATKLIKFVPESPFSDPSYHLPHFYELFALLADEEDRLFWKEAAAASRAYLHTACHPATGLSAEYANFDGTPAPPQPHGDYRYFYSDAYRVAGNIAVDWEWFRADPWQVEQSNRLQAFFRDKEVSDYRRYHLDGTPFEEPALHPIGLLATNAMASLAADGPDAAAFAELLWNTPLRTGKRRYYDNCLYFFAFLALSGHYRIYLPEGGRL</sequence>
<evidence type="ECO:0000313" key="1">
    <source>
        <dbReference type="EMBL" id="MFM9328613.1"/>
    </source>
</evidence>